<feature type="transmembrane region" description="Helical" evidence="7">
    <location>
        <begin position="201"/>
        <end position="217"/>
    </location>
</feature>
<evidence type="ECO:0000259" key="9">
    <source>
        <dbReference type="PROSITE" id="PS50929"/>
    </source>
</evidence>
<comment type="subcellular location">
    <subcellularLocation>
        <location evidence="1">Cell membrane</location>
        <topology evidence="1">Multi-pass membrane protein</topology>
    </subcellularLocation>
</comment>
<evidence type="ECO:0000256" key="6">
    <source>
        <dbReference type="ARBA" id="ARBA00023136"/>
    </source>
</evidence>
<keyword evidence="2 7" id="KW-0812">Transmembrane</keyword>
<dbReference type="EMBL" id="JAHQCR010000017">
    <property type="protein sequence ID" value="MBU9720409.1"/>
    <property type="molecule type" value="Genomic_DNA"/>
</dbReference>
<evidence type="ECO:0000256" key="3">
    <source>
        <dbReference type="ARBA" id="ARBA00022741"/>
    </source>
</evidence>
<organism evidence="10 11">
    <name type="scientific">Evansella alkalicola</name>
    <dbReference type="NCBI Taxonomy" id="745819"/>
    <lineage>
        <taxon>Bacteria</taxon>
        <taxon>Bacillati</taxon>
        <taxon>Bacillota</taxon>
        <taxon>Bacilli</taxon>
        <taxon>Bacillales</taxon>
        <taxon>Bacillaceae</taxon>
        <taxon>Evansella</taxon>
    </lineage>
</organism>
<comment type="caution">
    <text evidence="10">The sequence shown here is derived from an EMBL/GenBank/DDBJ whole genome shotgun (WGS) entry which is preliminary data.</text>
</comment>
<dbReference type="InterPro" id="IPR036640">
    <property type="entry name" value="ABC1_TM_sf"/>
</dbReference>
<feature type="domain" description="ABC transmembrane type-1" evidence="9">
    <location>
        <begin position="60"/>
        <end position="340"/>
    </location>
</feature>
<dbReference type="Gene3D" id="3.40.50.300">
    <property type="entry name" value="P-loop containing nucleotide triphosphate hydrolases"/>
    <property type="match status" value="1"/>
</dbReference>
<feature type="transmembrane region" description="Helical" evidence="7">
    <location>
        <begin position="286"/>
        <end position="303"/>
    </location>
</feature>
<dbReference type="Pfam" id="PF00664">
    <property type="entry name" value="ABC_membrane"/>
    <property type="match status" value="1"/>
</dbReference>
<dbReference type="GO" id="GO:0005524">
    <property type="term" value="F:ATP binding"/>
    <property type="evidence" value="ECO:0007669"/>
    <property type="project" value="UniProtKB-KW"/>
</dbReference>
<dbReference type="RefSeq" id="WP_088075768.1">
    <property type="nucleotide sequence ID" value="NZ_JAHQCR010000017.1"/>
</dbReference>
<feature type="transmembrane region" description="Helical" evidence="7">
    <location>
        <begin position="57"/>
        <end position="75"/>
    </location>
</feature>
<keyword evidence="6 7" id="KW-0472">Membrane</keyword>
<dbReference type="PANTHER" id="PTHR43394">
    <property type="entry name" value="ATP-DEPENDENT PERMEASE MDL1, MITOCHONDRIAL"/>
    <property type="match status" value="1"/>
</dbReference>
<feature type="transmembrane region" description="Helical" evidence="7">
    <location>
        <begin position="175"/>
        <end position="195"/>
    </location>
</feature>
<feature type="domain" description="ABC transporter" evidence="8">
    <location>
        <begin position="376"/>
        <end position="610"/>
    </location>
</feature>
<evidence type="ECO:0000256" key="4">
    <source>
        <dbReference type="ARBA" id="ARBA00022840"/>
    </source>
</evidence>
<feature type="transmembrane region" description="Helical" evidence="7">
    <location>
        <begin position="95"/>
        <end position="113"/>
    </location>
</feature>
<dbReference type="Proteomes" id="UP000790580">
    <property type="component" value="Unassembled WGS sequence"/>
</dbReference>
<dbReference type="PANTHER" id="PTHR43394:SF1">
    <property type="entry name" value="ATP-BINDING CASSETTE SUB-FAMILY B MEMBER 10, MITOCHONDRIAL"/>
    <property type="match status" value="1"/>
</dbReference>
<keyword evidence="11" id="KW-1185">Reference proteome</keyword>
<dbReference type="InterPro" id="IPR011527">
    <property type="entry name" value="ABC1_TM_dom"/>
</dbReference>
<dbReference type="PROSITE" id="PS50893">
    <property type="entry name" value="ABC_TRANSPORTER_2"/>
    <property type="match status" value="1"/>
</dbReference>
<accession>A0ABS6JPC3</accession>
<dbReference type="InterPro" id="IPR027417">
    <property type="entry name" value="P-loop_NTPase"/>
</dbReference>
<dbReference type="Gene3D" id="1.20.1560.10">
    <property type="entry name" value="ABC transporter type 1, transmembrane domain"/>
    <property type="match status" value="1"/>
</dbReference>
<evidence type="ECO:0000313" key="10">
    <source>
        <dbReference type="EMBL" id="MBU9720409.1"/>
    </source>
</evidence>
<dbReference type="InterPro" id="IPR003593">
    <property type="entry name" value="AAA+_ATPase"/>
</dbReference>
<gene>
    <name evidence="10" type="ORF">KS407_03005</name>
</gene>
<dbReference type="Pfam" id="PF00005">
    <property type="entry name" value="ABC_tran"/>
    <property type="match status" value="1"/>
</dbReference>
<evidence type="ECO:0000313" key="11">
    <source>
        <dbReference type="Proteomes" id="UP000790580"/>
    </source>
</evidence>
<keyword evidence="3" id="KW-0547">Nucleotide-binding</keyword>
<proteinExistence type="predicted"/>
<protein>
    <submittedName>
        <fullName evidence="10">ABC transporter ATP-binding protein/permease</fullName>
    </submittedName>
</protein>
<evidence type="ECO:0000256" key="1">
    <source>
        <dbReference type="ARBA" id="ARBA00004651"/>
    </source>
</evidence>
<name>A0ABS6JPC3_9BACI</name>
<dbReference type="InterPro" id="IPR017871">
    <property type="entry name" value="ABC_transporter-like_CS"/>
</dbReference>
<evidence type="ECO:0000256" key="7">
    <source>
        <dbReference type="SAM" id="Phobius"/>
    </source>
</evidence>
<sequence length="618" mass="70558">MSNKEENKTYVNEEKESTEDRTLKRFHYSTDTAIEKPFNWKQMYRLLGYLKPYTKKLLPLAILGMFLATAVRLAAPMLIGSYALHNIIEYQDLNFLWLMVGILVVLYLLQWIGNALRIFYMNKVGQHVIFDLRKSLFDHIQRLSHRFFDQRSAGSILVRVTNDVNSLQDLFTNGVINLLMDLIMLFGIIFLLFVISPELTLAIMVILPIMFLISTKLRRKIRRSWQDVRIKQAIINSHLNESIQGIRVTQSYTQEKENIGFFNKMNHENFQAWRNATQKNAMFRPFVEMSGAIGTAVLLWYGVFLIQNGSITIGDFMSFAIYIGMFWEPISRLGQVYNQLLVGMASSERIFEFLDEKPSVPEKAKAKKLKEIDGKIQFENVEFAYNEERKALNNISLTMDPGSTVALVGHTGSGKTTIVNLITRFYDPTKGRVTLDGHDLRDISLESLREKVSIVLQDTFIFSGTIMDNIRFGNPSATDEEVIEAAKTVGADKFITQLKNGYDTEVEERGNVLSVGERQLLSFARALLADPQILILDEATASIDTETEQVIQEALKRLLKGRTAIMIAHRLSTIREADNIIVLEQGNIIEQGNHEELMEQKGEYYSLVKAQFKVLDAG</sequence>
<reference evidence="10 11" key="1">
    <citation type="submission" date="2021-06" db="EMBL/GenBank/DDBJ databases">
        <title>Bacillus sp. RD4P76, an endophyte from a halophyte.</title>
        <authorList>
            <person name="Sun J.-Q."/>
        </authorList>
    </citation>
    <scope>NUCLEOTIDE SEQUENCE [LARGE SCALE GENOMIC DNA]</scope>
    <source>
        <strain evidence="10 11">JCM 17098</strain>
    </source>
</reference>
<dbReference type="SMART" id="SM00382">
    <property type="entry name" value="AAA"/>
    <property type="match status" value="1"/>
</dbReference>
<keyword evidence="4 10" id="KW-0067">ATP-binding</keyword>
<dbReference type="InterPro" id="IPR003439">
    <property type="entry name" value="ABC_transporter-like_ATP-bd"/>
</dbReference>
<dbReference type="PROSITE" id="PS00211">
    <property type="entry name" value="ABC_TRANSPORTER_1"/>
    <property type="match status" value="1"/>
</dbReference>
<dbReference type="CDD" id="cd18545">
    <property type="entry name" value="ABC_6TM_YknV_like"/>
    <property type="match status" value="1"/>
</dbReference>
<dbReference type="SUPFAM" id="SSF52540">
    <property type="entry name" value="P-loop containing nucleoside triphosphate hydrolases"/>
    <property type="match status" value="1"/>
</dbReference>
<evidence type="ECO:0000256" key="2">
    <source>
        <dbReference type="ARBA" id="ARBA00022692"/>
    </source>
</evidence>
<dbReference type="PROSITE" id="PS50929">
    <property type="entry name" value="ABC_TM1F"/>
    <property type="match status" value="1"/>
</dbReference>
<dbReference type="InterPro" id="IPR039421">
    <property type="entry name" value="Type_1_exporter"/>
</dbReference>
<evidence type="ECO:0000256" key="5">
    <source>
        <dbReference type="ARBA" id="ARBA00022989"/>
    </source>
</evidence>
<dbReference type="SUPFAM" id="SSF90123">
    <property type="entry name" value="ABC transporter transmembrane region"/>
    <property type="match status" value="1"/>
</dbReference>
<evidence type="ECO:0000259" key="8">
    <source>
        <dbReference type="PROSITE" id="PS50893"/>
    </source>
</evidence>
<dbReference type="CDD" id="cd03254">
    <property type="entry name" value="ABCC_Glucan_exporter_like"/>
    <property type="match status" value="1"/>
</dbReference>
<keyword evidence="5 7" id="KW-1133">Transmembrane helix</keyword>